<dbReference type="InterPro" id="IPR013083">
    <property type="entry name" value="Znf_RING/FYVE/PHD"/>
</dbReference>
<evidence type="ECO:0000256" key="10">
    <source>
        <dbReference type="ARBA" id="ARBA00022843"/>
    </source>
</evidence>
<dbReference type="InterPro" id="IPR019787">
    <property type="entry name" value="Znf_PHD-finger"/>
</dbReference>
<dbReference type="GO" id="GO:0005634">
    <property type="term" value="C:nucleus"/>
    <property type="evidence" value="ECO:0007669"/>
    <property type="project" value="UniProtKB-SubCell"/>
</dbReference>
<evidence type="ECO:0000256" key="3">
    <source>
        <dbReference type="ARBA" id="ARBA00022454"/>
    </source>
</evidence>
<keyword evidence="15" id="KW-0539">Nucleus</keyword>
<dbReference type="PROSITE" id="PS01359">
    <property type="entry name" value="ZF_PHD_1"/>
    <property type="match status" value="1"/>
</dbReference>
<feature type="compositionally biased region" description="Basic and acidic residues" evidence="18">
    <location>
        <begin position="450"/>
        <end position="464"/>
    </location>
</feature>
<dbReference type="PROSITE" id="PS50014">
    <property type="entry name" value="BROMODOMAIN_2"/>
    <property type="match status" value="1"/>
</dbReference>
<organism evidence="24 25">
    <name type="scientific">Parthenolecanium corni</name>
    <dbReference type="NCBI Taxonomy" id="536013"/>
    <lineage>
        <taxon>Eukaryota</taxon>
        <taxon>Metazoa</taxon>
        <taxon>Ecdysozoa</taxon>
        <taxon>Arthropoda</taxon>
        <taxon>Hexapoda</taxon>
        <taxon>Insecta</taxon>
        <taxon>Pterygota</taxon>
        <taxon>Neoptera</taxon>
        <taxon>Paraneoptera</taxon>
        <taxon>Hemiptera</taxon>
        <taxon>Sternorrhyncha</taxon>
        <taxon>Coccoidea</taxon>
        <taxon>Coccidae</taxon>
        <taxon>Parthenolecanium</taxon>
    </lineage>
</organism>
<evidence type="ECO:0000256" key="15">
    <source>
        <dbReference type="ARBA" id="ARBA00023242"/>
    </source>
</evidence>
<dbReference type="SUPFAM" id="SSF47370">
    <property type="entry name" value="Bromodomain"/>
    <property type="match status" value="1"/>
</dbReference>
<evidence type="ECO:0000259" key="23">
    <source>
        <dbReference type="PROSITE" id="PS52014"/>
    </source>
</evidence>
<evidence type="ECO:0000256" key="12">
    <source>
        <dbReference type="ARBA" id="ARBA00023015"/>
    </source>
</evidence>
<evidence type="ECO:0000256" key="5">
    <source>
        <dbReference type="ARBA" id="ARBA00022499"/>
    </source>
</evidence>
<keyword evidence="8 17" id="KW-0863">Zinc-finger</keyword>
<sequence length="779" mass="88565">MSRRRVSCPLTAQQLWDAVKIIRYKRQVPDIERITRYMNRTHNVSDDEVGRQINYCVRDGLLKVIKKIGSKGSKIGVEQEGYKLPDDKVEKDGHDWYCFECHSGGDVICCTSCHRVYHLSCMSKDDLPEDDVKNKFTCNVCKRCGNKELTPSIKKSQLNRLLKYTATKMKERLPVALTDRQPPSNTSYLSERFAIQGQVKSPSIDVPSNFKWVLNDKDDWRVDYLIYRPIDLHIMESKADCGKYEHLEEFRADIQTIVHNVVIFHGVHSNMADMARLMLRDCNSDLQEILECWLCYKHSNDKTLRNWFIKPCKPPHELVYARQKGYPYWPAKVIKENEDSYDVRFFGGVHERAVVEKLYIRPISVNIHTLQASVKRTSSWNRACEELKRYQKQLDKLREETDNFTKPFVDSSSDESDDEDVDEDDDDDGEDAEEESCSAPPPKRGNVAESEDKRDETSVDEKEPTIGLQRTKINPTKSSSVVADKESIRTKNTKIAAKKKSKTTSSKAVVNKVADIERKVGRSRGRPKKITSPSMLEATPVANLDQVPSVENEAKNNLTSLPTVGAKIQKTRGRPPKASGLAKKSRTSSSSDLVADEESKACAGASTATLDASERKRSSCSLAANATDPSAVKFENEVEDHNISSTSAAAKCLTSPKGNEEEIVSSSSSSQNPMKRSVKTQTKPLDMKPSKEWIEKIEEEFEQEKERVVAKINKEHEQEIALIRQAHSAILSETKRKQWCVNCESEAIYHCCWNTSYCSPDCQLAHWAADHKRHCRRKR</sequence>
<dbReference type="Gene3D" id="2.30.30.140">
    <property type="match status" value="1"/>
</dbReference>
<evidence type="ECO:0000256" key="7">
    <source>
        <dbReference type="ARBA" id="ARBA00022723"/>
    </source>
</evidence>
<reference evidence="24 25" key="1">
    <citation type="submission" date="2024-03" db="EMBL/GenBank/DDBJ databases">
        <title>Adaptation during the transition from Ophiocordyceps entomopathogen to insect associate is accompanied by gene loss and intensified selection.</title>
        <authorList>
            <person name="Ward C.M."/>
            <person name="Onetto C.A."/>
            <person name="Borneman A.R."/>
        </authorList>
    </citation>
    <scope>NUCLEOTIDE SEQUENCE [LARGE SCALE GENOMIC DNA]</scope>
    <source>
        <strain evidence="24">AWRI1</strain>
        <tissue evidence="24">Single Adult Female</tissue>
    </source>
</reference>
<dbReference type="Pfam" id="PF00855">
    <property type="entry name" value="PWWP"/>
    <property type="match status" value="1"/>
</dbReference>
<dbReference type="PROSITE" id="PS50812">
    <property type="entry name" value="PWWP"/>
    <property type="match status" value="1"/>
</dbReference>
<dbReference type="PROSITE" id="PS50016">
    <property type="entry name" value="ZF_PHD_2"/>
    <property type="match status" value="1"/>
</dbReference>
<keyword evidence="11" id="KW-0156">Chromatin regulator</keyword>
<dbReference type="SMART" id="SM00384">
    <property type="entry name" value="AT_hook"/>
    <property type="match status" value="2"/>
</dbReference>
<dbReference type="GO" id="GO:0005694">
    <property type="term" value="C:chromosome"/>
    <property type="evidence" value="ECO:0007669"/>
    <property type="project" value="UniProtKB-SubCell"/>
</dbReference>
<feature type="compositionally biased region" description="Polar residues" evidence="18">
    <location>
        <begin position="671"/>
        <end position="683"/>
    </location>
</feature>
<feature type="compositionally biased region" description="Acidic residues" evidence="18">
    <location>
        <begin position="412"/>
        <end position="436"/>
    </location>
</feature>
<evidence type="ECO:0000256" key="14">
    <source>
        <dbReference type="ARBA" id="ARBA00023163"/>
    </source>
</evidence>
<dbReference type="CDD" id="cd20159">
    <property type="entry name" value="PWWP_BS69"/>
    <property type="match status" value="1"/>
</dbReference>
<dbReference type="GO" id="GO:0008270">
    <property type="term" value="F:zinc ion binding"/>
    <property type="evidence" value="ECO:0007669"/>
    <property type="project" value="UniProtKB-KW"/>
</dbReference>
<dbReference type="GO" id="GO:0009966">
    <property type="term" value="P:regulation of signal transduction"/>
    <property type="evidence" value="ECO:0007669"/>
    <property type="project" value="TreeGrafter"/>
</dbReference>
<dbReference type="GO" id="GO:0003714">
    <property type="term" value="F:transcription corepressor activity"/>
    <property type="evidence" value="ECO:0007669"/>
    <property type="project" value="InterPro"/>
</dbReference>
<gene>
    <name evidence="24" type="ORF">V9T40_004618</name>
</gene>
<dbReference type="PROSITE" id="PS50865">
    <property type="entry name" value="ZF_MYND_2"/>
    <property type="match status" value="1"/>
</dbReference>
<dbReference type="InterPro" id="IPR036427">
    <property type="entry name" value="Bromodomain-like_sf"/>
</dbReference>
<keyword evidence="3" id="KW-0158">Chromosome</keyword>
<evidence type="ECO:0000256" key="9">
    <source>
        <dbReference type="ARBA" id="ARBA00022833"/>
    </source>
</evidence>
<feature type="region of interest" description="Disordered" evidence="18">
    <location>
        <begin position="651"/>
        <end position="687"/>
    </location>
</feature>
<dbReference type="PROSITE" id="PS52014">
    <property type="entry name" value="SAMD1_WH"/>
    <property type="match status" value="1"/>
</dbReference>
<dbReference type="InterPro" id="IPR048589">
    <property type="entry name" value="SAMD1-like_WH"/>
</dbReference>
<dbReference type="GO" id="GO:0140006">
    <property type="term" value="F:histone H3 reader activity"/>
    <property type="evidence" value="ECO:0007669"/>
    <property type="project" value="UniProtKB-ARBA"/>
</dbReference>
<comment type="caution">
    <text evidence="24">The sequence shown here is derived from an EMBL/GenBank/DDBJ whole genome shotgun (WGS) entry which is preliminary data.</text>
</comment>
<dbReference type="Gene3D" id="3.30.40.10">
    <property type="entry name" value="Zinc/RING finger domain, C3HC4 (zinc finger)"/>
    <property type="match status" value="1"/>
</dbReference>
<dbReference type="SUPFAM" id="SSF144232">
    <property type="entry name" value="HIT/MYND zinc finger-like"/>
    <property type="match status" value="1"/>
</dbReference>
<evidence type="ECO:0000256" key="11">
    <source>
        <dbReference type="ARBA" id="ARBA00022853"/>
    </source>
</evidence>
<dbReference type="FunFam" id="6.10.140.2220:FF:000002">
    <property type="entry name" value="Protein kinase C-binding protein 1 isoform C"/>
    <property type="match status" value="1"/>
</dbReference>
<keyword evidence="4" id="KW-0678">Repressor</keyword>
<evidence type="ECO:0000313" key="25">
    <source>
        <dbReference type="Proteomes" id="UP001367676"/>
    </source>
</evidence>
<dbReference type="InterPro" id="IPR002893">
    <property type="entry name" value="Znf_MYND"/>
</dbReference>
<evidence type="ECO:0000256" key="2">
    <source>
        <dbReference type="ARBA" id="ARBA00004286"/>
    </source>
</evidence>
<name>A0AAN9TCM5_9HEMI</name>
<keyword evidence="6" id="KW-0597">Phosphoprotein</keyword>
<evidence type="ECO:0000256" key="13">
    <source>
        <dbReference type="ARBA" id="ARBA00023117"/>
    </source>
</evidence>
<evidence type="ECO:0000256" key="18">
    <source>
        <dbReference type="SAM" id="MobiDB-lite"/>
    </source>
</evidence>
<evidence type="ECO:0000259" key="22">
    <source>
        <dbReference type="PROSITE" id="PS50865"/>
    </source>
</evidence>
<protein>
    <recommendedName>
        <fullName evidence="26">Zinc finger MYND domain-containing protein 11</fullName>
    </recommendedName>
</protein>
<dbReference type="SMART" id="SM00249">
    <property type="entry name" value="PHD"/>
    <property type="match status" value="1"/>
</dbReference>
<dbReference type="PROSITE" id="PS01360">
    <property type="entry name" value="ZF_MYND_1"/>
    <property type="match status" value="1"/>
</dbReference>
<dbReference type="InterPro" id="IPR000313">
    <property type="entry name" value="PWWP_dom"/>
</dbReference>
<keyword evidence="14" id="KW-0804">Transcription</keyword>
<evidence type="ECO:0000256" key="17">
    <source>
        <dbReference type="PROSITE-ProRule" id="PRU00134"/>
    </source>
</evidence>
<dbReference type="InterPro" id="IPR001487">
    <property type="entry name" value="Bromodomain"/>
</dbReference>
<dbReference type="PANTHER" id="PTHR46379:SF1">
    <property type="entry name" value="ZINC FINGER MYND DOMAIN-CONTAINING PROTEIN 11"/>
    <property type="match status" value="1"/>
</dbReference>
<dbReference type="InterPro" id="IPR047269">
    <property type="entry name" value="ZMY11"/>
</dbReference>
<dbReference type="Gene3D" id="1.20.920.10">
    <property type="entry name" value="Bromodomain-like"/>
    <property type="match status" value="1"/>
</dbReference>
<feature type="domain" description="SAMD1-like winged helix (WH)" evidence="23">
    <location>
        <begin position="3"/>
        <end position="79"/>
    </location>
</feature>
<dbReference type="Proteomes" id="UP001367676">
    <property type="component" value="Unassembled WGS sequence"/>
</dbReference>
<dbReference type="SUPFAM" id="SSF63748">
    <property type="entry name" value="Tudor/PWWP/MBT"/>
    <property type="match status" value="1"/>
</dbReference>
<keyword evidence="13 16" id="KW-0103">Bromodomain</keyword>
<keyword evidence="9" id="KW-0862">Zinc</keyword>
<dbReference type="InterPro" id="IPR011011">
    <property type="entry name" value="Znf_FYVE_PHD"/>
</dbReference>
<evidence type="ECO:0000256" key="6">
    <source>
        <dbReference type="ARBA" id="ARBA00022553"/>
    </source>
</evidence>
<keyword evidence="10" id="KW-0832">Ubl conjugation</keyword>
<dbReference type="InterPro" id="IPR017956">
    <property type="entry name" value="AT_hook_DNA-bd_motif"/>
</dbReference>
<feature type="compositionally biased region" description="Polar residues" evidence="18">
    <location>
        <begin position="471"/>
        <end position="481"/>
    </location>
</feature>
<keyword evidence="12" id="KW-0805">Transcription regulation</keyword>
<feature type="region of interest" description="Disordered" evidence="18">
    <location>
        <begin position="401"/>
        <end position="485"/>
    </location>
</feature>
<keyword evidence="5" id="KW-1017">Isopeptide bond</keyword>
<evidence type="ECO:0000313" key="24">
    <source>
        <dbReference type="EMBL" id="KAK7583655.1"/>
    </source>
</evidence>
<evidence type="ECO:0000259" key="19">
    <source>
        <dbReference type="PROSITE" id="PS50014"/>
    </source>
</evidence>
<evidence type="ECO:0008006" key="26">
    <source>
        <dbReference type="Google" id="ProtNLM"/>
    </source>
</evidence>
<feature type="compositionally biased region" description="Polar residues" evidence="18">
    <location>
        <begin position="619"/>
        <end position="628"/>
    </location>
</feature>
<dbReference type="Pfam" id="PF24324">
    <property type="entry name" value="MYND_ZMYND11_ZMYD8"/>
    <property type="match status" value="1"/>
</dbReference>
<keyword evidence="7" id="KW-0479">Metal-binding</keyword>
<dbReference type="SUPFAM" id="SSF57903">
    <property type="entry name" value="FYVE/PHD zinc finger"/>
    <property type="match status" value="1"/>
</dbReference>
<dbReference type="InterPro" id="IPR057053">
    <property type="entry name" value="MYND_ZMYND11_ZMYD8"/>
</dbReference>
<dbReference type="Pfam" id="PF00439">
    <property type="entry name" value="Bromodomain"/>
    <property type="match status" value="1"/>
</dbReference>
<dbReference type="SMART" id="SM00297">
    <property type="entry name" value="BROMO"/>
    <property type="match status" value="1"/>
</dbReference>
<evidence type="ECO:0000259" key="20">
    <source>
        <dbReference type="PROSITE" id="PS50016"/>
    </source>
</evidence>
<feature type="domain" description="PHD-type" evidence="20">
    <location>
        <begin position="95"/>
        <end position="144"/>
    </location>
</feature>
<dbReference type="PANTHER" id="PTHR46379">
    <property type="entry name" value="ZINC FINGER MYND DOMAIN-CONTAINING"/>
    <property type="match status" value="1"/>
</dbReference>
<keyword evidence="25" id="KW-1185">Reference proteome</keyword>
<dbReference type="Pfam" id="PF21524">
    <property type="entry name" value="SAMD1_WH"/>
    <property type="match status" value="1"/>
</dbReference>
<evidence type="ECO:0000256" key="4">
    <source>
        <dbReference type="ARBA" id="ARBA00022491"/>
    </source>
</evidence>
<feature type="domain" description="MYND-type" evidence="22">
    <location>
        <begin position="740"/>
        <end position="775"/>
    </location>
</feature>
<dbReference type="GO" id="GO:0003677">
    <property type="term" value="F:DNA binding"/>
    <property type="evidence" value="ECO:0007669"/>
    <property type="project" value="InterPro"/>
</dbReference>
<evidence type="ECO:0000259" key="21">
    <source>
        <dbReference type="PROSITE" id="PS50812"/>
    </source>
</evidence>
<accession>A0AAN9TCM5</accession>
<evidence type="ECO:0000256" key="16">
    <source>
        <dbReference type="PROSITE-ProRule" id="PRU00035"/>
    </source>
</evidence>
<feature type="domain" description="PWWP" evidence="21">
    <location>
        <begin position="315"/>
        <end position="366"/>
    </location>
</feature>
<feature type="region of interest" description="Disordered" evidence="18">
    <location>
        <begin position="552"/>
        <end position="628"/>
    </location>
</feature>
<comment type="subcellular location">
    <subcellularLocation>
        <location evidence="2">Chromosome</location>
    </subcellularLocation>
    <subcellularLocation>
        <location evidence="1">Nucleus</location>
    </subcellularLocation>
</comment>
<dbReference type="AlphaFoldDB" id="A0AAN9TCM5"/>
<dbReference type="EMBL" id="JBBCAQ010000032">
    <property type="protein sequence ID" value="KAK7583655.1"/>
    <property type="molecule type" value="Genomic_DNA"/>
</dbReference>
<dbReference type="CDD" id="cd15537">
    <property type="entry name" value="PHD_BS69"/>
    <property type="match status" value="1"/>
</dbReference>
<feature type="region of interest" description="Disordered" evidence="18">
    <location>
        <begin position="515"/>
        <end position="536"/>
    </location>
</feature>
<evidence type="ECO:0000256" key="1">
    <source>
        <dbReference type="ARBA" id="ARBA00004123"/>
    </source>
</evidence>
<evidence type="ECO:0000256" key="8">
    <source>
        <dbReference type="ARBA" id="ARBA00022771"/>
    </source>
</evidence>
<dbReference type="InterPro" id="IPR019786">
    <property type="entry name" value="Zinc_finger_PHD-type_CS"/>
</dbReference>
<proteinExistence type="predicted"/>
<dbReference type="GO" id="GO:0034243">
    <property type="term" value="P:regulation of transcription elongation by RNA polymerase II"/>
    <property type="evidence" value="ECO:0007669"/>
    <property type="project" value="InterPro"/>
</dbReference>
<dbReference type="InterPro" id="IPR047268">
    <property type="entry name" value="PWWP_BS69"/>
</dbReference>
<dbReference type="Gene3D" id="6.10.140.2220">
    <property type="match status" value="1"/>
</dbReference>
<dbReference type="InterPro" id="IPR001965">
    <property type="entry name" value="Znf_PHD"/>
</dbReference>
<dbReference type="SMART" id="SM00293">
    <property type="entry name" value="PWWP"/>
    <property type="match status" value="1"/>
</dbReference>
<feature type="domain" description="Bromo" evidence="19">
    <location>
        <begin position="225"/>
        <end position="272"/>
    </location>
</feature>